<feature type="transmembrane region" description="Helical" evidence="1">
    <location>
        <begin position="38"/>
        <end position="60"/>
    </location>
</feature>
<proteinExistence type="predicted"/>
<gene>
    <name evidence="2" type="ORF">ACFQ22_10725</name>
</gene>
<feature type="transmembrane region" description="Helical" evidence="1">
    <location>
        <begin position="12"/>
        <end position="32"/>
    </location>
</feature>
<keyword evidence="1" id="KW-1133">Transmembrane helix</keyword>
<evidence type="ECO:0000313" key="2">
    <source>
        <dbReference type="EMBL" id="MFD1125822.1"/>
    </source>
</evidence>
<organism evidence="2 3">
    <name type="scientific">Lentilactobacillus raoultii</name>
    <dbReference type="NCBI Taxonomy" id="1987503"/>
    <lineage>
        <taxon>Bacteria</taxon>
        <taxon>Bacillati</taxon>
        <taxon>Bacillota</taxon>
        <taxon>Bacilli</taxon>
        <taxon>Lactobacillales</taxon>
        <taxon>Lactobacillaceae</taxon>
        <taxon>Lentilactobacillus</taxon>
    </lineage>
</organism>
<keyword evidence="3" id="KW-1185">Reference proteome</keyword>
<name>A0ABW3PQC3_9LACO</name>
<keyword evidence="1" id="KW-0472">Membrane</keyword>
<comment type="caution">
    <text evidence="2">The sequence shown here is derived from an EMBL/GenBank/DDBJ whole genome shotgun (WGS) entry which is preliminary data.</text>
</comment>
<keyword evidence="1" id="KW-0812">Transmembrane</keyword>
<evidence type="ECO:0000256" key="1">
    <source>
        <dbReference type="SAM" id="Phobius"/>
    </source>
</evidence>
<dbReference type="Proteomes" id="UP001597156">
    <property type="component" value="Unassembled WGS sequence"/>
</dbReference>
<sequence length="63" mass="7319">MKRLLAQLINDMEIVALILVVIGVIKGIVDFWRFGQLFWMSYLKDFIGSLFWAAISFLIVEII</sequence>
<evidence type="ECO:0000313" key="3">
    <source>
        <dbReference type="Proteomes" id="UP001597156"/>
    </source>
</evidence>
<reference evidence="3" key="1">
    <citation type="journal article" date="2019" name="Int. J. Syst. Evol. Microbiol.">
        <title>The Global Catalogue of Microorganisms (GCM) 10K type strain sequencing project: providing services to taxonomists for standard genome sequencing and annotation.</title>
        <authorList>
            <consortium name="The Broad Institute Genomics Platform"/>
            <consortium name="The Broad Institute Genome Sequencing Center for Infectious Disease"/>
            <person name="Wu L."/>
            <person name="Ma J."/>
        </authorList>
    </citation>
    <scope>NUCLEOTIDE SEQUENCE [LARGE SCALE GENOMIC DNA]</scope>
    <source>
        <strain evidence="3">CCUG 71848</strain>
    </source>
</reference>
<protein>
    <submittedName>
        <fullName evidence="2">Uncharacterized protein</fullName>
    </submittedName>
</protein>
<dbReference type="RefSeq" id="WP_121976893.1">
    <property type="nucleotide sequence ID" value="NZ_JBHTLH010000039.1"/>
</dbReference>
<accession>A0ABW3PQC3</accession>
<dbReference type="EMBL" id="JBHTLH010000039">
    <property type="protein sequence ID" value="MFD1125822.1"/>
    <property type="molecule type" value="Genomic_DNA"/>
</dbReference>